<sequence>MKTHTQTLNPWGQKADFSTRFNLRPLFICILGMLAWHPVSLQAHPPRKLMKVEFSLEKQALVCKADIHFSQLYSLKKKELGDVGEQDHAKILRSLSMNCPVLIDGLPVQGKLVSCKFPSVEAQRDGSYHDENEMRHVSVELRFPVSKKPETISVDWKLIPHNEGELKIPFHNAYIKNQVFKVSLSSTSFTWHRPTQE</sequence>
<accession>A0ABP9V514</accession>
<protein>
    <submittedName>
        <fullName evidence="2">Uncharacterized protein</fullName>
    </submittedName>
</protein>
<name>A0ABP9V514_9BACT</name>
<feature type="transmembrane region" description="Helical" evidence="1">
    <location>
        <begin position="21"/>
        <end position="39"/>
    </location>
</feature>
<keyword evidence="1" id="KW-0472">Membrane</keyword>
<reference evidence="2 3" key="1">
    <citation type="submission" date="2024-02" db="EMBL/GenBank/DDBJ databases">
        <title>Rubritalea halochordaticola NBRC 107102.</title>
        <authorList>
            <person name="Ichikawa N."/>
            <person name="Katano-Makiyama Y."/>
            <person name="Hidaka K."/>
        </authorList>
    </citation>
    <scope>NUCLEOTIDE SEQUENCE [LARGE SCALE GENOMIC DNA]</scope>
    <source>
        <strain evidence="2 3">NBRC 107102</strain>
    </source>
</reference>
<keyword evidence="1" id="KW-1133">Transmembrane helix</keyword>
<evidence type="ECO:0000256" key="1">
    <source>
        <dbReference type="SAM" id="Phobius"/>
    </source>
</evidence>
<organism evidence="2 3">
    <name type="scientific">Rubritalea halochordaticola</name>
    <dbReference type="NCBI Taxonomy" id="714537"/>
    <lineage>
        <taxon>Bacteria</taxon>
        <taxon>Pseudomonadati</taxon>
        <taxon>Verrucomicrobiota</taxon>
        <taxon>Verrucomicrobiia</taxon>
        <taxon>Verrucomicrobiales</taxon>
        <taxon>Rubritaleaceae</taxon>
        <taxon>Rubritalea</taxon>
    </lineage>
</organism>
<evidence type="ECO:0000313" key="2">
    <source>
        <dbReference type="EMBL" id="GAA5497004.1"/>
    </source>
</evidence>
<keyword evidence="1" id="KW-0812">Transmembrane</keyword>
<dbReference type="Proteomes" id="UP001424741">
    <property type="component" value="Unassembled WGS sequence"/>
</dbReference>
<gene>
    <name evidence="2" type="ORF">Rhal01_03192</name>
</gene>
<dbReference type="RefSeq" id="WP_346189580.1">
    <property type="nucleotide sequence ID" value="NZ_BAABRL010000011.1"/>
</dbReference>
<dbReference type="EMBL" id="BAABRL010000011">
    <property type="protein sequence ID" value="GAA5497004.1"/>
    <property type="molecule type" value="Genomic_DNA"/>
</dbReference>
<comment type="caution">
    <text evidence="2">The sequence shown here is derived from an EMBL/GenBank/DDBJ whole genome shotgun (WGS) entry which is preliminary data.</text>
</comment>
<keyword evidence="3" id="KW-1185">Reference proteome</keyword>
<evidence type="ECO:0000313" key="3">
    <source>
        <dbReference type="Proteomes" id="UP001424741"/>
    </source>
</evidence>
<proteinExistence type="predicted"/>